<dbReference type="Pfam" id="PF01636">
    <property type="entry name" value="APH"/>
    <property type="match status" value="1"/>
</dbReference>
<dbReference type="Gene3D" id="3.90.1200.10">
    <property type="match status" value="1"/>
</dbReference>
<keyword evidence="2" id="KW-0808">Transferase</keyword>
<dbReference type="InterPro" id="IPR002575">
    <property type="entry name" value="Aminoglycoside_PTrfase"/>
</dbReference>
<dbReference type="InterPro" id="IPR011009">
    <property type="entry name" value="Kinase-like_dom_sf"/>
</dbReference>
<comment type="caution">
    <text evidence="2">The sequence shown here is derived from an EMBL/GenBank/DDBJ whole genome shotgun (WGS) entry which is preliminary data.</text>
</comment>
<dbReference type="OrthoDB" id="179763at2"/>
<dbReference type="AlphaFoldDB" id="A0A3M8QWR2"/>
<protein>
    <submittedName>
        <fullName evidence="2">Aminoglycoside phosphotransferase family protein</fullName>
    </submittedName>
</protein>
<dbReference type="SUPFAM" id="SSF56112">
    <property type="entry name" value="Protein kinase-like (PK-like)"/>
    <property type="match status" value="1"/>
</dbReference>
<evidence type="ECO:0000313" key="2">
    <source>
        <dbReference type="EMBL" id="RNF60743.1"/>
    </source>
</evidence>
<name>A0A3M8QWR2_9PROT</name>
<gene>
    <name evidence="2" type="ORF">EC580_09000</name>
</gene>
<accession>A0A3M8QWR2</accession>
<feature type="domain" description="Aminoglycoside phosphotransferase" evidence="1">
    <location>
        <begin position="40"/>
        <end position="272"/>
    </location>
</feature>
<reference evidence="2" key="1">
    <citation type="submission" date="2018-10" db="EMBL/GenBank/DDBJ databases">
        <title>Acidithiobacillus sulfuriphilus sp. nov.: an extremely acidophilic sulfur-oxidizing chemolithotroph isolated from a neutral pH environment.</title>
        <authorList>
            <person name="Falagan C."/>
            <person name="Moya-Beltran A."/>
            <person name="Quatrini R."/>
            <person name="Johnson D.B."/>
        </authorList>
    </citation>
    <scope>NUCLEOTIDE SEQUENCE [LARGE SCALE GENOMIC DNA]</scope>
    <source>
        <strain evidence="2">CJ-2</strain>
    </source>
</reference>
<organism evidence="2">
    <name type="scientific">Acidithiobacillus sulfuriphilus</name>
    <dbReference type="NCBI Taxonomy" id="1867749"/>
    <lineage>
        <taxon>Bacteria</taxon>
        <taxon>Pseudomonadati</taxon>
        <taxon>Pseudomonadota</taxon>
        <taxon>Acidithiobacillia</taxon>
        <taxon>Acidithiobacillales</taxon>
        <taxon>Acidithiobacillaceae</taxon>
        <taxon>Acidithiobacillus</taxon>
    </lineage>
</organism>
<evidence type="ECO:0000259" key="1">
    <source>
        <dbReference type="Pfam" id="PF01636"/>
    </source>
</evidence>
<proteinExistence type="predicted"/>
<sequence length="332" mass="38160">MRYLGRLSASDPLHAYLQGSIFPQITHIHGHAEFRVFQFPASNEVYLYEEAKTRQRVIGKFYSQHGKDPALLWPRAENEFHHLEYIRSIGFTGGPHAVPKALGCNQGINNILVETFSPGRSLSAVIEQSIRDHQADILFAKLTALAYFLAKMHNLTARWERVNFAGHEAYFAKIIARLLRRNRISAAQARTFHHDYEGWRQEGAMWSDCAVMVHGDATPSNLLFGDGLVVTAIDLERMHPADRAYDLGMVAGELQHSFLRHTHRKDLAEPFIGHFLWEYACHFPDRHAAFAAITQRIPFYMGLTLLRIARNSWLDWHYSQVLVHEAHKTLRR</sequence>
<dbReference type="RefSeq" id="WP_123104273.1">
    <property type="nucleotide sequence ID" value="NZ_CP127527.1"/>
</dbReference>
<dbReference type="EMBL" id="RIZI01000173">
    <property type="protein sequence ID" value="RNF60743.1"/>
    <property type="molecule type" value="Genomic_DNA"/>
</dbReference>
<dbReference type="GO" id="GO:0016740">
    <property type="term" value="F:transferase activity"/>
    <property type="evidence" value="ECO:0007669"/>
    <property type="project" value="UniProtKB-KW"/>
</dbReference>